<feature type="transmembrane region" description="Helical" evidence="6">
    <location>
        <begin position="130"/>
        <end position="159"/>
    </location>
</feature>
<dbReference type="STRING" id="797210.Halxa_2211"/>
<comment type="subcellular location">
    <subcellularLocation>
        <location evidence="1">Cell membrane</location>
        <topology evidence="1">Multi-pass membrane protein</topology>
    </subcellularLocation>
</comment>
<dbReference type="OrthoDB" id="204872at2157"/>
<feature type="transmembrane region" description="Helical" evidence="6">
    <location>
        <begin position="171"/>
        <end position="192"/>
    </location>
</feature>
<evidence type="ECO:0000256" key="6">
    <source>
        <dbReference type="SAM" id="Phobius"/>
    </source>
</evidence>
<feature type="transmembrane region" description="Helical" evidence="6">
    <location>
        <begin position="91"/>
        <end position="110"/>
    </location>
</feature>
<evidence type="ECO:0000313" key="8">
    <source>
        <dbReference type="Proteomes" id="UP000006794"/>
    </source>
</evidence>
<dbReference type="InterPro" id="IPR017039">
    <property type="entry name" value="Virul_fac_BrkB"/>
</dbReference>
<dbReference type="EMBL" id="CP002839">
    <property type="protein sequence ID" value="AEH36836.1"/>
    <property type="molecule type" value="Genomic_DNA"/>
</dbReference>
<dbReference type="GeneID" id="10797173"/>
<dbReference type="PIRSF" id="PIRSF035875">
    <property type="entry name" value="RNase_BN"/>
    <property type="match status" value="1"/>
</dbReference>
<feature type="transmembrane region" description="Helical" evidence="6">
    <location>
        <begin position="33"/>
        <end position="55"/>
    </location>
</feature>
<evidence type="ECO:0000256" key="5">
    <source>
        <dbReference type="ARBA" id="ARBA00023136"/>
    </source>
</evidence>
<reference evidence="7 8" key="1">
    <citation type="journal article" date="2012" name="Stand. Genomic Sci.">
        <title>Complete genome sequence of Halopiger xanaduensis type strain (SH-6(T)).</title>
        <authorList>
            <person name="Anderson I."/>
            <person name="Tindall B.J."/>
            <person name="Rohde M."/>
            <person name="Lucas S."/>
            <person name="Han J."/>
            <person name="Lapidus A."/>
            <person name="Cheng J.F."/>
            <person name="Goodwin L."/>
            <person name="Pitluck S."/>
            <person name="Peters L."/>
            <person name="Pati A."/>
            <person name="Mikhailova N."/>
            <person name="Pagani I."/>
            <person name="Teshima H."/>
            <person name="Han C."/>
            <person name="Tapia R."/>
            <person name="Land M."/>
            <person name="Woyke T."/>
            <person name="Klenk H.P."/>
            <person name="Kyrpides N."/>
            <person name="Ivanova N."/>
        </authorList>
    </citation>
    <scope>NUCLEOTIDE SEQUENCE [LARGE SCALE GENOMIC DNA]</scope>
    <source>
        <strain evidence="8">DSM 18323 / JCM 14033 / SH-6</strain>
    </source>
</reference>
<proteinExistence type="predicted"/>
<keyword evidence="2" id="KW-1003">Cell membrane</keyword>
<keyword evidence="3 6" id="KW-0812">Transmembrane</keyword>
<gene>
    <name evidence="7" type="ordered locus">Halxa_2211</name>
</gene>
<dbReference type="eggNOG" id="arCOG04965">
    <property type="taxonomic scope" value="Archaea"/>
</dbReference>
<dbReference type="AlphaFoldDB" id="F8D9A0"/>
<feature type="transmembrane region" description="Helical" evidence="6">
    <location>
        <begin position="232"/>
        <end position="265"/>
    </location>
</feature>
<evidence type="ECO:0000256" key="3">
    <source>
        <dbReference type="ARBA" id="ARBA00022692"/>
    </source>
</evidence>
<keyword evidence="8" id="KW-1185">Reference proteome</keyword>
<evidence type="ECO:0000256" key="2">
    <source>
        <dbReference type="ARBA" id="ARBA00022475"/>
    </source>
</evidence>
<evidence type="ECO:0000256" key="4">
    <source>
        <dbReference type="ARBA" id="ARBA00022989"/>
    </source>
</evidence>
<feature type="transmembrane region" description="Helical" evidence="6">
    <location>
        <begin position="204"/>
        <end position="225"/>
    </location>
</feature>
<evidence type="ECO:0000256" key="1">
    <source>
        <dbReference type="ARBA" id="ARBA00004651"/>
    </source>
</evidence>
<accession>F8D9A0</accession>
<protein>
    <submittedName>
        <fullName evidence="7">Ribonuclease BN</fullName>
    </submittedName>
</protein>
<evidence type="ECO:0000313" key="7">
    <source>
        <dbReference type="EMBL" id="AEH36836.1"/>
    </source>
</evidence>
<keyword evidence="4 6" id="KW-1133">Transmembrane helix</keyword>
<dbReference type="RefSeq" id="WP_013879729.1">
    <property type="nucleotide sequence ID" value="NC_015666.1"/>
</dbReference>
<name>F8D9A0_HALXS</name>
<dbReference type="Pfam" id="PF03631">
    <property type="entry name" value="Virul_fac_BrkB"/>
    <property type="match status" value="1"/>
</dbReference>
<dbReference type="KEGG" id="hxa:Halxa_2211"/>
<dbReference type="PANTHER" id="PTHR30213">
    <property type="entry name" value="INNER MEMBRANE PROTEIN YHJD"/>
    <property type="match status" value="1"/>
</dbReference>
<dbReference type="PANTHER" id="PTHR30213:SF0">
    <property type="entry name" value="UPF0761 MEMBRANE PROTEIN YIHY"/>
    <property type="match status" value="1"/>
</dbReference>
<dbReference type="Proteomes" id="UP000006794">
    <property type="component" value="Chromosome"/>
</dbReference>
<sequence>MADSDSKRGLRTLVCNVAAVARERQISVKAAGLAYHAFNTLVPLVILALVGAALVDSLEPLLGELASAAGLGGTGLDGAAAAADGSARTRAAVLALSILLWSAVRLFQAINSAFTDVYGSRKDVSYVDEATTVTLVTALYVVLVTVTLAVGVALVSAVGLSLSALGGGLPLALGGSVLLAALLTGVFLPMYYLFPQSDVSVGEVLPGTAFAALSWTALAGGFRLYVATSESVALFGVAGAVLLILTWVYLGGLCLLLGAVLNAVLAGRVEPEDGWVPMREVWSAYTGLFR</sequence>
<dbReference type="GO" id="GO:0005886">
    <property type="term" value="C:plasma membrane"/>
    <property type="evidence" value="ECO:0007669"/>
    <property type="project" value="UniProtKB-SubCell"/>
</dbReference>
<keyword evidence="5 6" id="KW-0472">Membrane</keyword>
<organism evidence="7 8">
    <name type="scientific">Halopiger xanaduensis (strain DSM 18323 / JCM 14033 / SH-6)</name>
    <dbReference type="NCBI Taxonomy" id="797210"/>
    <lineage>
        <taxon>Archaea</taxon>
        <taxon>Methanobacteriati</taxon>
        <taxon>Methanobacteriota</taxon>
        <taxon>Stenosarchaea group</taxon>
        <taxon>Halobacteria</taxon>
        <taxon>Halobacteriales</taxon>
        <taxon>Natrialbaceae</taxon>
        <taxon>Halopiger</taxon>
    </lineage>
</organism>
<dbReference type="HOGENOM" id="CLU_045539_1_0_2"/>